<dbReference type="InterPro" id="IPR036397">
    <property type="entry name" value="RNaseH_sf"/>
</dbReference>
<dbReference type="Proteomes" id="UP000242715">
    <property type="component" value="Unassembled WGS sequence"/>
</dbReference>
<dbReference type="Pfam" id="PF13456">
    <property type="entry name" value="RVT_3"/>
    <property type="match status" value="1"/>
</dbReference>
<dbReference type="InterPro" id="IPR044730">
    <property type="entry name" value="RNase_H-like_dom_plant"/>
</dbReference>
<evidence type="ECO:0008006" key="5">
    <source>
        <dbReference type="Google" id="ProtNLM"/>
    </source>
</evidence>
<dbReference type="GO" id="GO:0004523">
    <property type="term" value="F:RNA-DNA hybrid ribonuclease activity"/>
    <property type="evidence" value="ECO:0007669"/>
    <property type="project" value="InterPro"/>
</dbReference>
<proteinExistence type="predicted"/>
<evidence type="ECO:0000313" key="4">
    <source>
        <dbReference type="Proteomes" id="UP000242715"/>
    </source>
</evidence>
<feature type="domain" description="RNase H type-1" evidence="1">
    <location>
        <begin position="283"/>
        <end position="405"/>
    </location>
</feature>
<dbReference type="SUPFAM" id="SSF53098">
    <property type="entry name" value="Ribonuclease H-like"/>
    <property type="match status" value="1"/>
</dbReference>
<evidence type="ECO:0000313" key="3">
    <source>
        <dbReference type="EMBL" id="GAU51577.1"/>
    </source>
</evidence>
<dbReference type="InterPro" id="IPR026960">
    <property type="entry name" value="RVT-Znf"/>
</dbReference>
<dbReference type="EMBL" id="DF975248">
    <property type="protein sequence ID" value="GAU51577.1"/>
    <property type="molecule type" value="Genomic_DNA"/>
</dbReference>
<dbReference type="PANTHER" id="PTHR47074">
    <property type="entry name" value="BNAC02G40300D PROTEIN"/>
    <property type="match status" value="1"/>
</dbReference>
<reference evidence="4" key="1">
    <citation type="journal article" date="2017" name="Front. Plant Sci.">
        <title>Climate Clever Clovers: New Paradigm to Reduce the Environmental Footprint of Ruminants by Breeding Low Methanogenic Forages Utilizing Haplotype Variation.</title>
        <authorList>
            <person name="Kaur P."/>
            <person name="Appels R."/>
            <person name="Bayer P.E."/>
            <person name="Keeble-Gagnere G."/>
            <person name="Wang J."/>
            <person name="Hirakawa H."/>
            <person name="Shirasawa K."/>
            <person name="Vercoe P."/>
            <person name="Stefanova K."/>
            <person name="Durmic Z."/>
            <person name="Nichols P."/>
            <person name="Revell C."/>
            <person name="Isobe S.N."/>
            <person name="Edwards D."/>
            <person name="Erskine W."/>
        </authorList>
    </citation>
    <scope>NUCLEOTIDE SEQUENCE [LARGE SCALE GENOMIC DNA]</scope>
    <source>
        <strain evidence="4">cv. Daliak</strain>
    </source>
</reference>
<dbReference type="OrthoDB" id="1434524at2759"/>
<organism evidence="3 4">
    <name type="scientific">Trifolium subterraneum</name>
    <name type="common">Subterranean clover</name>
    <dbReference type="NCBI Taxonomy" id="3900"/>
    <lineage>
        <taxon>Eukaryota</taxon>
        <taxon>Viridiplantae</taxon>
        <taxon>Streptophyta</taxon>
        <taxon>Embryophyta</taxon>
        <taxon>Tracheophyta</taxon>
        <taxon>Spermatophyta</taxon>
        <taxon>Magnoliopsida</taxon>
        <taxon>eudicotyledons</taxon>
        <taxon>Gunneridae</taxon>
        <taxon>Pentapetalae</taxon>
        <taxon>rosids</taxon>
        <taxon>fabids</taxon>
        <taxon>Fabales</taxon>
        <taxon>Fabaceae</taxon>
        <taxon>Papilionoideae</taxon>
        <taxon>50 kb inversion clade</taxon>
        <taxon>NPAAA clade</taxon>
        <taxon>Hologalegina</taxon>
        <taxon>IRL clade</taxon>
        <taxon>Trifolieae</taxon>
        <taxon>Trifolium</taxon>
    </lineage>
</organism>
<gene>
    <name evidence="3" type="ORF">TSUD_414260</name>
</gene>
<dbReference type="Gene3D" id="3.30.420.10">
    <property type="entry name" value="Ribonuclease H-like superfamily/Ribonuclease H"/>
    <property type="match status" value="1"/>
</dbReference>
<evidence type="ECO:0000259" key="1">
    <source>
        <dbReference type="Pfam" id="PF13456"/>
    </source>
</evidence>
<dbReference type="GO" id="GO:0003676">
    <property type="term" value="F:nucleic acid binding"/>
    <property type="evidence" value="ECO:0007669"/>
    <property type="project" value="InterPro"/>
</dbReference>
<sequence>MHLLCCPWTRITSFVLPLDDVKSWDVHKIHSLFSEPVVESILRTPLFEEVHEDKLIWNLEKHGNYTVKSGYKHYIKKKSVVQSYTVEGEWSSLWRICAPPKTKHTLWRVYRGCLPTRVRLKERGVSCPSECPICLNEDEDDWHAFFGCSVNRQVWNEAGLQAVIEPRLRQLNDVKSVLFEICINESKEVAGSVAMTLWCLWQNRNNCVWNGVKDSAKEVAIKSLHLLEEWCAVNKLQDHNSQTIGALSQSRQTVAAENQFSEISRATEQLRWQKPHEHWLKCNVDASLSPNSSYTGWGWCVRNSEGNFVAAGTNNCLHKLTIEEGEAMAILEAMREAISQGWPNIIFESDSKVVVDAIKAPPQGISELNSIITNIKLLLQCNSNFEIKFTKRQANMAAYTLARAAISWSSRSYFNNLSSDSSPTLLATITTVSKTSLEPRNHLQNRHLLTTILTNPPSFIESSIVKL</sequence>
<dbReference type="InterPro" id="IPR052929">
    <property type="entry name" value="RNase_H-like_EbsB-rel"/>
</dbReference>
<dbReference type="CDD" id="cd06222">
    <property type="entry name" value="RNase_H_like"/>
    <property type="match status" value="1"/>
</dbReference>
<accession>A0A2Z6PW38</accession>
<dbReference type="InterPro" id="IPR002156">
    <property type="entry name" value="RNaseH_domain"/>
</dbReference>
<evidence type="ECO:0000259" key="2">
    <source>
        <dbReference type="Pfam" id="PF13966"/>
    </source>
</evidence>
<protein>
    <recommendedName>
        <fullName evidence="5">RNase H type-1 domain-containing protein</fullName>
    </recommendedName>
</protein>
<dbReference type="Pfam" id="PF13966">
    <property type="entry name" value="zf-RVT"/>
    <property type="match status" value="1"/>
</dbReference>
<dbReference type="AlphaFoldDB" id="A0A2Z6PW38"/>
<feature type="domain" description="Reverse transcriptase zinc-binding" evidence="2">
    <location>
        <begin position="65"/>
        <end position="155"/>
    </location>
</feature>
<name>A0A2Z6PW38_TRISU</name>
<dbReference type="InterPro" id="IPR012337">
    <property type="entry name" value="RNaseH-like_sf"/>
</dbReference>
<dbReference type="PANTHER" id="PTHR47074:SF54">
    <property type="entry name" value="RNASE H TYPE-1 DOMAIN-CONTAINING PROTEIN"/>
    <property type="match status" value="1"/>
</dbReference>
<keyword evidence="4" id="KW-1185">Reference proteome</keyword>